<feature type="transmembrane region" description="Helical" evidence="1">
    <location>
        <begin position="53"/>
        <end position="72"/>
    </location>
</feature>
<dbReference type="Proteomes" id="UP000677054">
    <property type="component" value="Unassembled WGS sequence"/>
</dbReference>
<reference evidence="2" key="1">
    <citation type="submission" date="2020-11" db="EMBL/GenBank/DDBJ databases">
        <authorList>
            <person name="Tran Van P."/>
        </authorList>
    </citation>
    <scope>NUCLEOTIDE SEQUENCE</scope>
</reference>
<dbReference type="AlphaFoldDB" id="A0A7R8X3W6"/>
<evidence type="ECO:0000256" key="1">
    <source>
        <dbReference type="SAM" id="Phobius"/>
    </source>
</evidence>
<keyword evidence="1" id="KW-0812">Transmembrane</keyword>
<organism evidence="2">
    <name type="scientific">Darwinula stevensoni</name>
    <dbReference type="NCBI Taxonomy" id="69355"/>
    <lineage>
        <taxon>Eukaryota</taxon>
        <taxon>Metazoa</taxon>
        <taxon>Ecdysozoa</taxon>
        <taxon>Arthropoda</taxon>
        <taxon>Crustacea</taxon>
        <taxon>Oligostraca</taxon>
        <taxon>Ostracoda</taxon>
        <taxon>Podocopa</taxon>
        <taxon>Podocopida</taxon>
        <taxon>Darwinulocopina</taxon>
        <taxon>Darwinuloidea</taxon>
        <taxon>Darwinulidae</taxon>
        <taxon>Darwinula</taxon>
    </lineage>
</organism>
<accession>A0A7R8X3W6</accession>
<dbReference type="EMBL" id="LR899910">
    <property type="protein sequence ID" value="CAD7243253.1"/>
    <property type="molecule type" value="Genomic_DNA"/>
</dbReference>
<protein>
    <submittedName>
        <fullName evidence="2">Uncharacterized protein</fullName>
    </submittedName>
</protein>
<evidence type="ECO:0000313" key="3">
    <source>
        <dbReference type="Proteomes" id="UP000677054"/>
    </source>
</evidence>
<evidence type="ECO:0000313" key="2">
    <source>
        <dbReference type="EMBL" id="CAD7243253.1"/>
    </source>
</evidence>
<name>A0A7R8X3W6_9CRUS</name>
<keyword evidence="3" id="KW-1185">Reference proteome</keyword>
<keyword evidence="1" id="KW-0472">Membrane</keyword>
<dbReference type="EMBL" id="CAJPEV010000393">
    <property type="protein sequence ID" value="CAG0884825.1"/>
    <property type="molecule type" value="Genomic_DNA"/>
</dbReference>
<sequence length="116" mass="12764">MGLVLTVQAHPQLMPSPSTTNSYLTNLHHHHQLTLNKVPDKYPRTCTKSVQKVVCFFCAIALLVVISLIILVENGLTMRGSSLVQCTSQSAKTEVPIEGCEEKELPPLLHLQETSS</sequence>
<proteinExistence type="predicted"/>
<gene>
    <name evidence="2" type="ORF">DSTB1V02_LOCUS3181</name>
</gene>
<keyword evidence="1" id="KW-1133">Transmembrane helix</keyword>